<dbReference type="PROSITE" id="PS51318">
    <property type="entry name" value="TAT"/>
    <property type="match status" value="1"/>
</dbReference>
<evidence type="ECO:0008006" key="5">
    <source>
        <dbReference type="Google" id="ProtNLM"/>
    </source>
</evidence>
<organism evidence="3 4">
    <name type="scientific">Bordetella genomosp. 10</name>
    <dbReference type="NCBI Taxonomy" id="1416804"/>
    <lineage>
        <taxon>Bacteria</taxon>
        <taxon>Pseudomonadati</taxon>
        <taxon>Pseudomonadota</taxon>
        <taxon>Betaproteobacteria</taxon>
        <taxon>Burkholderiales</taxon>
        <taxon>Alcaligenaceae</taxon>
        <taxon>Bordetella</taxon>
    </lineage>
</organism>
<reference evidence="4" key="1">
    <citation type="submission" date="2017-05" db="EMBL/GenBank/DDBJ databases">
        <title>Complete and WGS of Bordetella genogroups.</title>
        <authorList>
            <person name="Spilker T."/>
            <person name="Lipuma J."/>
        </authorList>
    </citation>
    <scope>NUCLEOTIDE SEQUENCE [LARGE SCALE GENOMIC DNA]</scope>
    <source>
        <strain evidence="4">AU16122</strain>
    </source>
</reference>
<dbReference type="PANTHER" id="PTHR42928">
    <property type="entry name" value="TRICARBOXYLATE-BINDING PROTEIN"/>
    <property type="match status" value="1"/>
</dbReference>
<evidence type="ECO:0000256" key="2">
    <source>
        <dbReference type="SAM" id="SignalP"/>
    </source>
</evidence>
<dbReference type="PANTHER" id="PTHR42928:SF5">
    <property type="entry name" value="BLR1237 PROTEIN"/>
    <property type="match status" value="1"/>
</dbReference>
<comment type="similarity">
    <text evidence="1">Belongs to the UPF0065 (bug) family.</text>
</comment>
<dbReference type="EMBL" id="NEVM01000002">
    <property type="protein sequence ID" value="OZI34659.1"/>
    <property type="molecule type" value="Genomic_DNA"/>
</dbReference>
<dbReference type="Pfam" id="PF03401">
    <property type="entry name" value="TctC"/>
    <property type="match status" value="1"/>
</dbReference>
<dbReference type="AlphaFoldDB" id="A0A261SB90"/>
<dbReference type="InterPro" id="IPR005064">
    <property type="entry name" value="BUG"/>
</dbReference>
<dbReference type="PIRSF" id="PIRSF017082">
    <property type="entry name" value="YflP"/>
    <property type="match status" value="1"/>
</dbReference>
<dbReference type="Proteomes" id="UP000216020">
    <property type="component" value="Unassembled WGS sequence"/>
</dbReference>
<sequence>MNSFDQMRRRLLVTGAAGALASLAGAPRQAQAVAAYPDKPVRIVLPYLTSGPNGIATRILADGLAQQWGQSVIVDSRPGANGSIGAMAVKEAHADGYTLLSGAMFVVLNPLIDPQARYKTEDFIPVASFGAPPNVIVVNRDAPWQTLDDLIRDGRRQPGKLSSPHAGVGSSVHLGLSLFLQQAGIDAVVVPYKGSPPYVTDLLGGRLDFAFLSVQLALPQVEAGRLRVLATVSERRLPELQAVPTLGEAGYAGAVVTPWSGLFAAAGTPAPVLEVLARSARKALADPDIQRRYRQMYAELPVDPLGFPKLVSAEEVRWKQIVASRSIKDLV</sequence>
<keyword evidence="4" id="KW-1185">Reference proteome</keyword>
<gene>
    <name evidence="3" type="ORF">CAL29_14305</name>
</gene>
<dbReference type="InterPro" id="IPR006311">
    <property type="entry name" value="TAT_signal"/>
</dbReference>
<dbReference type="Gene3D" id="3.40.190.10">
    <property type="entry name" value="Periplasmic binding protein-like II"/>
    <property type="match status" value="1"/>
</dbReference>
<dbReference type="Gene3D" id="3.40.190.150">
    <property type="entry name" value="Bordetella uptake gene, domain 1"/>
    <property type="match status" value="1"/>
</dbReference>
<keyword evidence="2" id="KW-0732">Signal</keyword>
<dbReference type="OrthoDB" id="8954272at2"/>
<dbReference type="SUPFAM" id="SSF53850">
    <property type="entry name" value="Periplasmic binding protein-like II"/>
    <property type="match status" value="1"/>
</dbReference>
<dbReference type="RefSeq" id="WP_094853649.1">
    <property type="nucleotide sequence ID" value="NZ_NEVM01000002.1"/>
</dbReference>
<accession>A0A261SB90</accession>
<name>A0A261SB90_9BORD</name>
<feature type="signal peptide" evidence="2">
    <location>
        <begin position="1"/>
        <end position="26"/>
    </location>
</feature>
<dbReference type="CDD" id="cd07012">
    <property type="entry name" value="PBP2_Bug_TTT"/>
    <property type="match status" value="1"/>
</dbReference>
<evidence type="ECO:0000313" key="4">
    <source>
        <dbReference type="Proteomes" id="UP000216020"/>
    </source>
</evidence>
<proteinExistence type="inferred from homology"/>
<dbReference type="InterPro" id="IPR042100">
    <property type="entry name" value="Bug_dom1"/>
</dbReference>
<evidence type="ECO:0000256" key="1">
    <source>
        <dbReference type="ARBA" id="ARBA00006987"/>
    </source>
</evidence>
<comment type="caution">
    <text evidence="3">The sequence shown here is derived from an EMBL/GenBank/DDBJ whole genome shotgun (WGS) entry which is preliminary data.</text>
</comment>
<feature type="chain" id="PRO_5012107982" description="ABC transporter substrate-binding protein" evidence="2">
    <location>
        <begin position="27"/>
        <end position="331"/>
    </location>
</feature>
<protein>
    <recommendedName>
        <fullName evidence="5">ABC transporter substrate-binding protein</fullName>
    </recommendedName>
</protein>
<evidence type="ECO:0000313" key="3">
    <source>
        <dbReference type="EMBL" id="OZI34659.1"/>
    </source>
</evidence>